<dbReference type="Gramene" id="CDP08155">
    <property type="protein sequence ID" value="CDP08155"/>
    <property type="gene ID" value="GSCOC_T00026897001"/>
</dbReference>
<dbReference type="OMA" id="ECGPKVT"/>
<evidence type="ECO:0000313" key="3">
    <source>
        <dbReference type="EMBL" id="CDP08155.1"/>
    </source>
</evidence>
<dbReference type="Gene3D" id="3.80.10.10">
    <property type="entry name" value="Ribonuclease Inhibitor"/>
    <property type="match status" value="3"/>
</dbReference>
<dbReference type="Pfam" id="PF25372">
    <property type="entry name" value="DUF7885"/>
    <property type="match status" value="1"/>
</dbReference>
<dbReference type="InParanoid" id="A0A068UHZ0"/>
<dbReference type="FunCoup" id="A0A068UHZ0">
    <property type="interactions" value="949"/>
</dbReference>
<dbReference type="PhylomeDB" id="A0A068UHZ0"/>
<gene>
    <name evidence="3" type="ORF">GSCOC_T00026897001</name>
</gene>
<proteinExistence type="predicted"/>
<evidence type="ECO:0000259" key="2">
    <source>
        <dbReference type="Pfam" id="PF25372"/>
    </source>
</evidence>
<dbReference type="Proteomes" id="UP000295252">
    <property type="component" value="Chromosome X"/>
</dbReference>
<dbReference type="PANTHER" id="PTHR13318">
    <property type="entry name" value="PARTNER OF PAIRED, ISOFORM B-RELATED"/>
    <property type="match status" value="1"/>
</dbReference>
<dbReference type="GO" id="GO:0019005">
    <property type="term" value="C:SCF ubiquitin ligase complex"/>
    <property type="evidence" value="ECO:0007669"/>
    <property type="project" value="TreeGrafter"/>
</dbReference>
<dbReference type="InterPro" id="IPR057207">
    <property type="entry name" value="FBXL15_LRR"/>
</dbReference>
<dbReference type="SMART" id="SM00367">
    <property type="entry name" value="LRR_CC"/>
    <property type="match status" value="7"/>
</dbReference>
<dbReference type="PANTHER" id="PTHR13318:SF223">
    <property type="entry name" value="RNI-LIKE SUPERFAMILY PROTEIN"/>
    <property type="match status" value="1"/>
</dbReference>
<evidence type="ECO:0000259" key="1">
    <source>
        <dbReference type="Pfam" id="PF18511"/>
    </source>
</evidence>
<organism evidence="3 4">
    <name type="scientific">Coffea canephora</name>
    <name type="common">Robusta coffee</name>
    <dbReference type="NCBI Taxonomy" id="49390"/>
    <lineage>
        <taxon>Eukaryota</taxon>
        <taxon>Viridiplantae</taxon>
        <taxon>Streptophyta</taxon>
        <taxon>Embryophyta</taxon>
        <taxon>Tracheophyta</taxon>
        <taxon>Spermatophyta</taxon>
        <taxon>Magnoliopsida</taxon>
        <taxon>eudicotyledons</taxon>
        <taxon>Gunneridae</taxon>
        <taxon>Pentapetalae</taxon>
        <taxon>asterids</taxon>
        <taxon>lamiids</taxon>
        <taxon>Gentianales</taxon>
        <taxon>Rubiaceae</taxon>
        <taxon>Ixoroideae</taxon>
        <taxon>Gardenieae complex</taxon>
        <taxon>Bertiereae - Coffeeae clade</taxon>
        <taxon>Coffeeae</taxon>
        <taxon>Coffea</taxon>
    </lineage>
</organism>
<keyword evidence="4" id="KW-1185">Reference proteome</keyword>
<protein>
    <submittedName>
        <fullName evidence="3">Uncharacterized protein</fullName>
    </submittedName>
</protein>
<name>A0A068UHZ0_COFCA</name>
<dbReference type="GO" id="GO:0031146">
    <property type="term" value="P:SCF-dependent proteasomal ubiquitin-dependent protein catabolic process"/>
    <property type="evidence" value="ECO:0007669"/>
    <property type="project" value="TreeGrafter"/>
</dbReference>
<dbReference type="EMBL" id="HG739115">
    <property type="protein sequence ID" value="CDP08155.1"/>
    <property type="molecule type" value="Genomic_DNA"/>
</dbReference>
<dbReference type="Gene3D" id="1.20.1280.50">
    <property type="match status" value="1"/>
</dbReference>
<dbReference type="InterPro" id="IPR032675">
    <property type="entry name" value="LRR_dom_sf"/>
</dbReference>
<reference evidence="4" key="1">
    <citation type="journal article" date="2014" name="Science">
        <title>The coffee genome provides insight into the convergent evolution of caffeine biosynthesis.</title>
        <authorList>
            <person name="Denoeud F."/>
            <person name="Carretero-Paulet L."/>
            <person name="Dereeper A."/>
            <person name="Droc G."/>
            <person name="Guyot R."/>
            <person name="Pietrella M."/>
            <person name="Zheng C."/>
            <person name="Alberti A."/>
            <person name="Anthony F."/>
            <person name="Aprea G."/>
            <person name="Aury J.M."/>
            <person name="Bento P."/>
            <person name="Bernard M."/>
            <person name="Bocs S."/>
            <person name="Campa C."/>
            <person name="Cenci A."/>
            <person name="Combes M.C."/>
            <person name="Crouzillat D."/>
            <person name="Da Silva C."/>
            <person name="Daddiego L."/>
            <person name="De Bellis F."/>
            <person name="Dussert S."/>
            <person name="Garsmeur O."/>
            <person name="Gayraud T."/>
            <person name="Guignon V."/>
            <person name="Jahn K."/>
            <person name="Jamilloux V."/>
            <person name="Joet T."/>
            <person name="Labadie K."/>
            <person name="Lan T."/>
            <person name="Leclercq J."/>
            <person name="Lepelley M."/>
            <person name="Leroy T."/>
            <person name="Li L.T."/>
            <person name="Librado P."/>
            <person name="Lopez L."/>
            <person name="Munoz A."/>
            <person name="Noel B."/>
            <person name="Pallavicini A."/>
            <person name="Perrotta G."/>
            <person name="Poncet V."/>
            <person name="Pot D."/>
            <person name="Priyono X."/>
            <person name="Rigoreau M."/>
            <person name="Rouard M."/>
            <person name="Rozas J."/>
            <person name="Tranchant-Dubreuil C."/>
            <person name="VanBuren R."/>
            <person name="Zhang Q."/>
            <person name="Andrade A.C."/>
            <person name="Argout X."/>
            <person name="Bertrand B."/>
            <person name="de Kochko A."/>
            <person name="Graziosi G."/>
            <person name="Henry R.J."/>
            <person name="Jayarama X."/>
            <person name="Ming R."/>
            <person name="Nagai C."/>
            <person name="Rounsley S."/>
            <person name="Sankoff D."/>
            <person name="Giuliano G."/>
            <person name="Albert V.A."/>
            <person name="Wincker P."/>
            <person name="Lashermes P."/>
        </authorList>
    </citation>
    <scope>NUCLEOTIDE SEQUENCE [LARGE SCALE GENOMIC DNA]</scope>
    <source>
        <strain evidence="4">cv. DH200-94</strain>
    </source>
</reference>
<dbReference type="STRING" id="49390.A0A068UHZ0"/>
<accession>A0A068UHZ0</accession>
<dbReference type="CDD" id="cd22159">
    <property type="entry name" value="F-box_AtTIR1-like"/>
    <property type="match status" value="1"/>
</dbReference>
<feature type="domain" description="F-box/LRR-repeat protein 15-like leucin rich repeat" evidence="2">
    <location>
        <begin position="104"/>
        <end position="245"/>
    </location>
</feature>
<dbReference type="AlphaFoldDB" id="A0A068UHZ0"/>
<dbReference type="OrthoDB" id="1870722at2759"/>
<dbReference type="InterPro" id="IPR041567">
    <property type="entry name" value="COI1_F-box"/>
</dbReference>
<feature type="domain" description="COI1 F-box" evidence="1">
    <location>
        <begin position="4"/>
        <end position="37"/>
    </location>
</feature>
<evidence type="ECO:0000313" key="4">
    <source>
        <dbReference type="Proteomes" id="UP000295252"/>
    </source>
</evidence>
<sequence length="361" mass="40376">MDRFGEDELASILEWIQDPRDRNSFSLVCKRWCNVEGLNKFSLRVFEPNYLLSFLPRFPNLLMFESSEPISDAQMEFLARTCPSIQKLDLYYHEGFHTWASTRHSDFGHVGLCALAKGCCNLRSVVLSRRRGVSNAGVSSLVKFSRNLVNLDVRWCKGISDEALEAIGTMSALTSLNLQGCCLISDEGLASLAKGSLCKSLEFLNLAECDRISDDGVMKLVAMKSLEVLKLAECGPKVTDVGGRAVAAIESLKRLNLSWLINVSDDTVFALAQNSKNLATLHLEGCELVTGDGIRAFTSHKSLRKLELYGIYKFNVNDVEELVLGCQSLEFIGMDQRLRSWIPVTEQGNIFRPDCRISWRL</sequence>
<dbReference type="InterPro" id="IPR006553">
    <property type="entry name" value="Leu-rich_rpt_Cys-con_subtyp"/>
</dbReference>
<dbReference type="Pfam" id="PF18511">
    <property type="entry name" value="F-box_5"/>
    <property type="match status" value="1"/>
</dbReference>
<dbReference type="SUPFAM" id="SSF52047">
    <property type="entry name" value="RNI-like"/>
    <property type="match status" value="1"/>
</dbReference>